<organism evidence="1 2">
    <name type="scientific">Devosia elaeis</name>
    <dbReference type="NCBI Taxonomy" id="1770058"/>
    <lineage>
        <taxon>Bacteria</taxon>
        <taxon>Pseudomonadati</taxon>
        <taxon>Pseudomonadota</taxon>
        <taxon>Alphaproteobacteria</taxon>
        <taxon>Hyphomicrobiales</taxon>
        <taxon>Devosiaceae</taxon>
        <taxon>Devosia</taxon>
    </lineage>
</organism>
<dbReference type="OrthoDB" id="2662906at2"/>
<dbReference type="EMBL" id="LVVY01000072">
    <property type="protein sequence ID" value="OAM78194.1"/>
    <property type="molecule type" value="Genomic_DNA"/>
</dbReference>
<protein>
    <submittedName>
        <fullName evidence="1">Uncharacterized protein</fullName>
    </submittedName>
</protein>
<evidence type="ECO:0000313" key="1">
    <source>
        <dbReference type="EMBL" id="OAM78194.1"/>
    </source>
</evidence>
<keyword evidence="2" id="KW-1185">Reference proteome</keyword>
<proteinExistence type="predicted"/>
<name>A0A178I1L6_9HYPH</name>
<reference evidence="1 2" key="1">
    <citation type="submission" date="2016-03" db="EMBL/GenBank/DDBJ databases">
        <title>Genome sequencing of Devosia sp. S37.</title>
        <authorList>
            <person name="Mohd Nor M."/>
        </authorList>
    </citation>
    <scope>NUCLEOTIDE SEQUENCE [LARGE SCALE GENOMIC DNA]</scope>
    <source>
        <strain evidence="1 2">S37</strain>
    </source>
</reference>
<dbReference type="Proteomes" id="UP000078389">
    <property type="component" value="Unassembled WGS sequence"/>
</dbReference>
<comment type="caution">
    <text evidence="1">The sequence shown here is derived from an EMBL/GenBank/DDBJ whole genome shotgun (WGS) entry which is preliminary data.</text>
</comment>
<accession>A0A178I1L6</accession>
<dbReference type="STRING" id="1770058.A3840_06735"/>
<dbReference type="AlphaFoldDB" id="A0A178I1L6"/>
<evidence type="ECO:0000313" key="2">
    <source>
        <dbReference type="Proteomes" id="UP000078389"/>
    </source>
</evidence>
<gene>
    <name evidence="1" type="ORF">A3840_06735</name>
</gene>
<dbReference type="RefSeq" id="WP_067453811.1">
    <property type="nucleotide sequence ID" value="NZ_LVVY01000072.1"/>
</dbReference>
<sequence length="66" mass="7660">MFKIIGKDNWDRETVADVLVADNIRSERDGKKMVDALNEGANDHTPRWHVLVPASHKLWRGMEEFI</sequence>